<dbReference type="RefSeq" id="WP_231915185.1">
    <property type="nucleotide sequence ID" value="NZ_CP096567.1"/>
</dbReference>
<feature type="compositionally biased region" description="Low complexity" evidence="1">
    <location>
        <begin position="186"/>
        <end position="199"/>
    </location>
</feature>
<dbReference type="AlphaFoldDB" id="A0AB38RQ38"/>
<geneLocation type="plasmid" evidence="2 3">
    <name>pdjl-6-4</name>
</geneLocation>
<keyword evidence="2" id="KW-0614">Plasmid</keyword>
<evidence type="ECO:0000313" key="2">
    <source>
        <dbReference type="EMBL" id="UPU46889.1"/>
    </source>
</evidence>
<gene>
    <name evidence="2" type="ORF">M0639_32150</name>
</gene>
<dbReference type="Proteomes" id="UP000831484">
    <property type="component" value="Plasmid pdjl-6-4"/>
</dbReference>
<evidence type="ECO:0000313" key="3">
    <source>
        <dbReference type="Proteomes" id="UP000831484"/>
    </source>
</evidence>
<feature type="region of interest" description="Disordered" evidence="1">
    <location>
        <begin position="22"/>
        <end position="58"/>
    </location>
</feature>
<dbReference type="EMBL" id="CP096567">
    <property type="protein sequence ID" value="UPU46889.1"/>
    <property type="molecule type" value="Genomic_DNA"/>
</dbReference>
<protein>
    <submittedName>
        <fullName evidence="2">Uncharacterized protein</fullName>
    </submittedName>
</protein>
<keyword evidence="3" id="KW-1185">Reference proteome</keyword>
<name>A0AB38RQ38_RHOSG</name>
<feature type="compositionally biased region" description="Polar residues" evidence="1">
    <location>
        <begin position="164"/>
        <end position="175"/>
    </location>
</feature>
<feature type="region of interest" description="Disordered" evidence="1">
    <location>
        <begin position="164"/>
        <end position="199"/>
    </location>
</feature>
<evidence type="ECO:0000256" key="1">
    <source>
        <dbReference type="SAM" id="MobiDB-lite"/>
    </source>
</evidence>
<proteinExistence type="predicted"/>
<reference evidence="3" key="1">
    <citation type="journal article" date="2022" name="Environ. Microbiol.">
        <title>Functional analysis, diversity, and distribution of carbendazim hydrolases MheI and CbmA, responsible for the initial step in carbendazim degradation.</title>
        <authorList>
            <person name="Zhang M."/>
            <person name="Bai X."/>
            <person name="Li Q."/>
            <person name="Zhang L."/>
            <person name="Zhu Q."/>
            <person name="Gao S."/>
            <person name="Ke Z."/>
            <person name="Jiang M."/>
            <person name="Hu J."/>
            <person name="Qiu J."/>
            <person name="Hong Q."/>
        </authorList>
    </citation>
    <scope>NUCLEOTIDE SEQUENCE [LARGE SCALE GENOMIC DNA]</scope>
    <source>
        <strain evidence="3">djl-6</strain>
    </source>
</reference>
<accession>A0AB38RQ38</accession>
<organism evidence="2 3">
    <name type="scientific">Rhodococcus qingshengii JCM 15477</name>
    <dbReference type="NCBI Taxonomy" id="1303681"/>
    <lineage>
        <taxon>Bacteria</taxon>
        <taxon>Bacillati</taxon>
        <taxon>Actinomycetota</taxon>
        <taxon>Actinomycetes</taxon>
        <taxon>Mycobacteriales</taxon>
        <taxon>Nocardiaceae</taxon>
        <taxon>Rhodococcus</taxon>
        <taxon>Rhodococcus erythropolis group</taxon>
    </lineage>
</organism>
<sequence>MYLAATGTHPVYGAIFAVSRTAASGSPPPKRSPSQAAGRPTSKAAGSGGSTTAIRPSPLDRAGVPIAMTFCAHPTAPRASPRVATGALPGQRRIIYAATTARTIVTSNNSSIVSSVCVCVQPAMLVSVVRPRALRAGSPLRSSAPGLEPVSRGESWCAVRTSCQCRRSSGTSPVQISGPLPAGKRSSSGSRLPSSVSWG</sequence>